<dbReference type="RefSeq" id="WP_109726620.1">
    <property type="nucleotide sequence ID" value="NZ_QGDI01000007.1"/>
</dbReference>
<dbReference type="Pfam" id="PF00501">
    <property type="entry name" value="AMP-binding"/>
    <property type="match status" value="1"/>
</dbReference>
<name>A0A315XY37_RUMFL</name>
<keyword evidence="3" id="KW-0436">Ligase</keyword>
<feature type="domain" description="AMP-dependent synthetase/ligase" evidence="1">
    <location>
        <begin position="30"/>
        <end position="385"/>
    </location>
</feature>
<evidence type="ECO:0000313" key="4">
    <source>
        <dbReference type="Proteomes" id="UP000245720"/>
    </source>
</evidence>
<dbReference type="InterPro" id="IPR045851">
    <property type="entry name" value="AMP-bd_C_sf"/>
</dbReference>
<dbReference type="EMBL" id="QGDI01000007">
    <property type="protein sequence ID" value="PWJ12160.1"/>
    <property type="molecule type" value="Genomic_DNA"/>
</dbReference>
<evidence type="ECO:0000259" key="2">
    <source>
        <dbReference type="Pfam" id="PF13193"/>
    </source>
</evidence>
<protein>
    <submittedName>
        <fullName evidence="3">Yersiniabactin salicyl-AMP ligase</fullName>
    </submittedName>
</protein>
<feature type="domain" description="AMP-binding enzyme C-terminal" evidence="2">
    <location>
        <begin position="436"/>
        <end position="511"/>
    </location>
</feature>
<evidence type="ECO:0000313" key="3">
    <source>
        <dbReference type="EMBL" id="PWJ12160.1"/>
    </source>
</evidence>
<dbReference type="InterPro" id="IPR000873">
    <property type="entry name" value="AMP-dep_synth/lig_dom"/>
</dbReference>
<dbReference type="OrthoDB" id="9778383at2"/>
<dbReference type="SUPFAM" id="SSF56801">
    <property type="entry name" value="Acetyl-CoA synthetase-like"/>
    <property type="match status" value="1"/>
</dbReference>
<dbReference type="AlphaFoldDB" id="A0A315XY37"/>
<dbReference type="PANTHER" id="PTHR43767">
    <property type="entry name" value="LONG-CHAIN-FATTY-ACID--COA LIGASE"/>
    <property type="match status" value="1"/>
</dbReference>
<gene>
    <name evidence="3" type="ORF">IE37_01850</name>
</gene>
<evidence type="ECO:0000259" key="1">
    <source>
        <dbReference type="Pfam" id="PF00501"/>
    </source>
</evidence>
<proteinExistence type="predicted"/>
<dbReference type="InterPro" id="IPR050237">
    <property type="entry name" value="ATP-dep_AMP-bd_enzyme"/>
</dbReference>
<accession>A0A315XY37</accession>
<reference evidence="3 4" key="1">
    <citation type="submission" date="2018-05" db="EMBL/GenBank/DDBJ databases">
        <title>The Hungate 1000. A catalogue of reference genomes from the rumen microbiome.</title>
        <authorList>
            <person name="Kelly W."/>
        </authorList>
    </citation>
    <scope>NUCLEOTIDE SEQUENCE [LARGE SCALE GENOMIC DNA]</scope>
    <source>
        <strain evidence="3 4">SAb67</strain>
    </source>
</reference>
<dbReference type="InterPro" id="IPR025110">
    <property type="entry name" value="AMP-bd_C"/>
</dbReference>
<dbReference type="PANTHER" id="PTHR43767:SF1">
    <property type="entry name" value="NONRIBOSOMAL PEPTIDE SYNTHASE PES1 (EUROFUNG)-RELATED"/>
    <property type="match status" value="1"/>
</dbReference>
<sequence length="529" mass="58348">MNDDVKRLLQEKYINEGYWKQETFSDMLRSCAEKYGDKTAICDSGSSVTYSELDRSADRYAAFFLSEGIRSGDRVIIQLPNSVEFGVILFSLFRLGAVPVLALHTHRKKEIASFIEAASPAAYITVRSHLGFEYEEIVNECVKGTGCRHFYADEIFKVKADTAFDSSENDRIFTDIAVLQVSGGTTDVPKLIPRTNADYIYDARTFAEVCGMNEDTVFLAAIPASHNFCFANPGIIGTMICGGKIVMAKNGSPDEILELIGRERVNITAMVPSLLSICSEMAEWEECDLSSLETVLVGGSLLTYPVLLKAEENLGCKVRQVYGTAEGLNTITDADMCAELTAGCQGKKISSGDEMMIETADGDFAPCGEEGELLLRGPYTIRNYYNNPAADADSFRDDGFYRTGDRAFIDTEGNLHITGRVKEQINRAGEKIMPSELERILDDNEEIERSAVVGVPDELMGNKICAVVVTDNASVDLAYIRGYLESRGVAAYKLPDIVMKTRQIPLTAVGKPDKKKIADMIENEEMERI</sequence>
<comment type="caution">
    <text evidence="3">The sequence shown here is derived from an EMBL/GenBank/DDBJ whole genome shotgun (WGS) entry which is preliminary data.</text>
</comment>
<dbReference type="GO" id="GO:0016878">
    <property type="term" value="F:acid-thiol ligase activity"/>
    <property type="evidence" value="ECO:0007669"/>
    <property type="project" value="UniProtKB-ARBA"/>
</dbReference>
<dbReference type="Pfam" id="PF13193">
    <property type="entry name" value="AMP-binding_C"/>
    <property type="match status" value="1"/>
</dbReference>
<organism evidence="3 4">
    <name type="scientific">Ruminococcus flavefaciens</name>
    <dbReference type="NCBI Taxonomy" id="1265"/>
    <lineage>
        <taxon>Bacteria</taxon>
        <taxon>Bacillati</taxon>
        <taxon>Bacillota</taxon>
        <taxon>Clostridia</taxon>
        <taxon>Eubacteriales</taxon>
        <taxon>Oscillospiraceae</taxon>
        <taxon>Ruminococcus</taxon>
    </lineage>
</organism>
<dbReference type="Gene3D" id="2.30.38.10">
    <property type="entry name" value="Luciferase, Domain 3"/>
    <property type="match status" value="1"/>
</dbReference>
<dbReference type="Gene3D" id="3.40.50.980">
    <property type="match status" value="2"/>
</dbReference>
<dbReference type="Proteomes" id="UP000245720">
    <property type="component" value="Unassembled WGS sequence"/>
</dbReference>
<dbReference type="Gene3D" id="3.30.300.30">
    <property type="match status" value="1"/>
</dbReference>